<protein>
    <submittedName>
        <fullName evidence="1">Uncharacterized protein</fullName>
    </submittedName>
</protein>
<proteinExistence type="predicted"/>
<name>G3GUV9_CRIGR</name>
<sequence>MSAGYPEEMSNLLCTVVQKCTHEVTDTFKDCNNDREQTGTKCSRRHSRFRGSKTDTTRELRNCPPLVF</sequence>
<dbReference type="InParanoid" id="G3GUV9"/>
<gene>
    <name evidence="1" type="ORF">I79_001483</name>
</gene>
<accession>G3GUV9</accession>
<organism evidence="1 2">
    <name type="scientific">Cricetulus griseus</name>
    <name type="common">Chinese hamster</name>
    <name type="synonym">Cricetulus barabensis griseus</name>
    <dbReference type="NCBI Taxonomy" id="10029"/>
    <lineage>
        <taxon>Eukaryota</taxon>
        <taxon>Metazoa</taxon>
        <taxon>Chordata</taxon>
        <taxon>Craniata</taxon>
        <taxon>Vertebrata</taxon>
        <taxon>Euteleostomi</taxon>
        <taxon>Mammalia</taxon>
        <taxon>Eutheria</taxon>
        <taxon>Euarchontoglires</taxon>
        <taxon>Glires</taxon>
        <taxon>Rodentia</taxon>
        <taxon>Myomorpha</taxon>
        <taxon>Muroidea</taxon>
        <taxon>Cricetidae</taxon>
        <taxon>Cricetinae</taxon>
        <taxon>Cricetulus</taxon>
    </lineage>
</organism>
<dbReference type="AlphaFoldDB" id="G3GUV9"/>
<dbReference type="Proteomes" id="UP000001075">
    <property type="component" value="Unassembled WGS sequence"/>
</dbReference>
<dbReference type="EMBL" id="JH000033">
    <property type="protein sequence ID" value="EGV95536.1"/>
    <property type="molecule type" value="Genomic_DNA"/>
</dbReference>
<evidence type="ECO:0000313" key="1">
    <source>
        <dbReference type="EMBL" id="EGV95536.1"/>
    </source>
</evidence>
<reference evidence="2" key="1">
    <citation type="journal article" date="2011" name="Nat. Biotechnol.">
        <title>The genomic sequence of the Chinese hamster ovary (CHO)-K1 cell line.</title>
        <authorList>
            <person name="Xu X."/>
            <person name="Nagarajan H."/>
            <person name="Lewis N.E."/>
            <person name="Pan S."/>
            <person name="Cai Z."/>
            <person name="Liu X."/>
            <person name="Chen W."/>
            <person name="Xie M."/>
            <person name="Wang W."/>
            <person name="Hammond S."/>
            <person name="Andersen M.R."/>
            <person name="Neff N."/>
            <person name="Passarelli B."/>
            <person name="Koh W."/>
            <person name="Fan H.C."/>
            <person name="Wang J."/>
            <person name="Gui Y."/>
            <person name="Lee K.H."/>
            <person name="Betenbaugh M.J."/>
            <person name="Quake S.R."/>
            <person name="Famili I."/>
            <person name="Palsson B.O."/>
            <person name="Wang J."/>
        </authorList>
    </citation>
    <scope>NUCLEOTIDE SEQUENCE [LARGE SCALE GENOMIC DNA]</scope>
    <source>
        <strain evidence="2">CHO K1 cell line</strain>
    </source>
</reference>
<evidence type="ECO:0000313" key="2">
    <source>
        <dbReference type="Proteomes" id="UP000001075"/>
    </source>
</evidence>